<dbReference type="STRING" id="307972.A0A2G8JHU2"/>
<feature type="chain" id="PRO_5013654644" evidence="4">
    <location>
        <begin position="30"/>
        <end position="438"/>
    </location>
</feature>
<name>A0A2G8JHU2_STIJA</name>
<dbReference type="PROSITE" id="PS50011">
    <property type="entry name" value="PROTEIN_KINASE_DOM"/>
    <property type="match status" value="1"/>
</dbReference>
<dbReference type="PANTHER" id="PTHR24418">
    <property type="entry name" value="TYROSINE-PROTEIN KINASE"/>
    <property type="match status" value="1"/>
</dbReference>
<dbReference type="InterPro" id="IPR050198">
    <property type="entry name" value="Non-receptor_tyrosine_kinases"/>
</dbReference>
<evidence type="ECO:0000313" key="7">
    <source>
        <dbReference type="EMBL" id="PIK35313.1"/>
    </source>
</evidence>
<dbReference type="GO" id="GO:0004672">
    <property type="term" value="F:protein kinase activity"/>
    <property type="evidence" value="ECO:0007669"/>
    <property type="project" value="InterPro"/>
</dbReference>
<dbReference type="GO" id="GO:0005524">
    <property type="term" value="F:ATP binding"/>
    <property type="evidence" value="ECO:0007669"/>
    <property type="project" value="UniProtKB-KW"/>
</dbReference>
<proteinExistence type="predicted"/>
<dbReference type="AlphaFoldDB" id="A0A2G8JHU2"/>
<keyword evidence="7" id="KW-0418">Kinase</keyword>
<organism evidence="7 8">
    <name type="scientific">Stichopus japonicus</name>
    <name type="common">Sea cucumber</name>
    <dbReference type="NCBI Taxonomy" id="307972"/>
    <lineage>
        <taxon>Eukaryota</taxon>
        <taxon>Metazoa</taxon>
        <taxon>Echinodermata</taxon>
        <taxon>Eleutherozoa</taxon>
        <taxon>Echinozoa</taxon>
        <taxon>Holothuroidea</taxon>
        <taxon>Aspidochirotacea</taxon>
        <taxon>Aspidochirotida</taxon>
        <taxon>Stichopodidae</taxon>
        <taxon>Apostichopus</taxon>
    </lineage>
</organism>
<keyword evidence="8" id="KW-1185">Reference proteome</keyword>
<sequence>MKQKLIEAISVVLLLCVICILEQLPTTLGTVPPNISIHYQDKTIHSLNTSSDDHDINLTCIAYSARPAVNLKWLINGEVTADGVGDLVVTLNPMNEKMFDSRLPFTYHPPTGMSKASCTTSSPLQHANATLTVYVSQELKTEFDDYHYFLPRSSEGASAKSTDTYDVIPEISPETEVFQQKDVNFIARIKKGYFFDRWTAVISVPRKADKCVFASTVTDHMLRTNDFHWGIYVKQLVELKQHDKLLEIEGLCIAADRLYVLYEHLPGTRLTDHIEETLGEDTRLRYVMDITEGIGFIHSKGFLHPGLSTNKVLLSKGHCRVYDFLLSEDAPKKVALLKYQPGCNHTHLPTESFKETNEYSSASDVWCIAVLMWHLFTFGQSASLVVDVTGCLVPPKKPKELTETAYKIMLDVWKVDATRRPSAFILREVLATLCSYSQ</sequence>
<keyword evidence="2" id="KW-0547">Nucleotide-binding</keyword>
<dbReference type="InterPro" id="IPR000719">
    <property type="entry name" value="Prot_kinase_dom"/>
</dbReference>
<dbReference type="InterPro" id="IPR011009">
    <property type="entry name" value="Kinase-like_dom_sf"/>
</dbReference>
<dbReference type="GO" id="GO:0016020">
    <property type="term" value="C:membrane"/>
    <property type="evidence" value="ECO:0007669"/>
    <property type="project" value="UniProtKB-SubCell"/>
</dbReference>
<dbReference type="Gene3D" id="2.60.40.10">
    <property type="entry name" value="Immunoglobulins"/>
    <property type="match status" value="1"/>
</dbReference>
<comment type="caution">
    <text evidence="7">The sequence shown here is derived from an EMBL/GenBank/DDBJ whole genome shotgun (WGS) entry which is preliminary data.</text>
</comment>
<dbReference type="InterPro" id="IPR013783">
    <property type="entry name" value="Ig-like_fold"/>
</dbReference>
<evidence type="ECO:0000256" key="3">
    <source>
        <dbReference type="ARBA" id="ARBA00022840"/>
    </source>
</evidence>
<feature type="non-terminal residue" evidence="7">
    <location>
        <position position="438"/>
    </location>
</feature>
<dbReference type="SUPFAM" id="SSF56112">
    <property type="entry name" value="Protein kinase-like (PK-like)"/>
    <property type="match status" value="1"/>
</dbReference>
<feature type="signal peptide" evidence="4">
    <location>
        <begin position="1"/>
        <end position="29"/>
    </location>
</feature>
<dbReference type="InterPro" id="IPR001245">
    <property type="entry name" value="Ser-Thr/Tyr_kinase_cat_dom"/>
</dbReference>
<evidence type="ECO:0000256" key="4">
    <source>
        <dbReference type="SAM" id="SignalP"/>
    </source>
</evidence>
<dbReference type="Pfam" id="PF07714">
    <property type="entry name" value="PK_Tyr_Ser-Thr"/>
    <property type="match status" value="1"/>
</dbReference>
<keyword evidence="4" id="KW-0732">Signal</keyword>
<gene>
    <name evidence="7" type="ORF">BSL78_27863</name>
</gene>
<comment type="subcellular location">
    <subcellularLocation>
        <location evidence="1">Membrane</location>
        <topology evidence="1">Single-pass membrane protein</topology>
    </subcellularLocation>
</comment>
<accession>A0A2G8JHU2</accession>
<dbReference type="InterPro" id="IPR007110">
    <property type="entry name" value="Ig-like_dom"/>
</dbReference>
<feature type="domain" description="Protein kinase" evidence="5">
    <location>
        <begin position="183"/>
        <end position="433"/>
    </location>
</feature>
<evidence type="ECO:0000259" key="6">
    <source>
        <dbReference type="PROSITE" id="PS50835"/>
    </source>
</evidence>
<evidence type="ECO:0000259" key="5">
    <source>
        <dbReference type="PROSITE" id="PS50011"/>
    </source>
</evidence>
<keyword evidence="3" id="KW-0067">ATP-binding</keyword>
<dbReference type="OrthoDB" id="5979581at2759"/>
<evidence type="ECO:0000313" key="8">
    <source>
        <dbReference type="Proteomes" id="UP000230750"/>
    </source>
</evidence>
<evidence type="ECO:0000256" key="1">
    <source>
        <dbReference type="ARBA" id="ARBA00004167"/>
    </source>
</evidence>
<dbReference type="Proteomes" id="UP000230750">
    <property type="component" value="Unassembled WGS sequence"/>
</dbReference>
<protein>
    <submittedName>
        <fullName evidence="7">Putative tyrosine-protein kinase</fullName>
    </submittedName>
</protein>
<dbReference type="Gene3D" id="1.10.510.10">
    <property type="entry name" value="Transferase(Phosphotransferase) domain 1"/>
    <property type="match status" value="1"/>
</dbReference>
<feature type="domain" description="Ig-like" evidence="6">
    <location>
        <begin position="33"/>
        <end position="136"/>
    </location>
</feature>
<dbReference type="PROSITE" id="PS50835">
    <property type="entry name" value="IG_LIKE"/>
    <property type="match status" value="1"/>
</dbReference>
<evidence type="ECO:0000256" key="2">
    <source>
        <dbReference type="ARBA" id="ARBA00022741"/>
    </source>
</evidence>
<keyword evidence="7" id="KW-0808">Transferase</keyword>
<reference evidence="7 8" key="1">
    <citation type="journal article" date="2017" name="PLoS Biol.">
        <title>The sea cucumber genome provides insights into morphological evolution and visceral regeneration.</title>
        <authorList>
            <person name="Zhang X."/>
            <person name="Sun L."/>
            <person name="Yuan J."/>
            <person name="Sun Y."/>
            <person name="Gao Y."/>
            <person name="Zhang L."/>
            <person name="Li S."/>
            <person name="Dai H."/>
            <person name="Hamel J.F."/>
            <person name="Liu C."/>
            <person name="Yu Y."/>
            <person name="Liu S."/>
            <person name="Lin W."/>
            <person name="Guo K."/>
            <person name="Jin S."/>
            <person name="Xu P."/>
            <person name="Storey K.B."/>
            <person name="Huan P."/>
            <person name="Zhang T."/>
            <person name="Zhou Y."/>
            <person name="Zhang J."/>
            <person name="Lin C."/>
            <person name="Li X."/>
            <person name="Xing L."/>
            <person name="Huo D."/>
            <person name="Sun M."/>
            <person name="Wang L."/>
            <person name="Mercier A."/>
            <person name="Li F."/>
            <person name="Yang H."/>
            <person name="Xiang J."/>
        </authorList>
    </citation>
    <scope>NUCLEOTIDE SEQUENCE [LARGE SCALE GENOMIC DNA]</scope>
    <source>
        <strain evidence="7">Shaxun</strain>
        <tissue evidence="7">Muscle</tissue>
    </source>
</reference>
<dbReference type="EMBL" id="MRZV01001931">
    <property type="protein sequence ID" value="PIK35313.1"/>
    <property type="molecule type" value="Genomic_DNA"/>
</dbReference>